<dbReference type="AlphaFoldDB" id="A0A1S7FTM9"/>
<gene>
    <name evidence="3" type="ORF">HB943_15215</name>
    <name evidence="2" type="ORF">UE46_07040</name>
</gene>
<proteinExistence type="predicted"/>
<sequence length="163" mass="19107">MADFQYAKELEHPLFKTPNVAVEEVDEGSIFVTGLPFWQEQLFYTRGRGEMPWHTDPEQACRRLAKQWKNVAQELDAAFKLREKPEESVICDGLGIYISMLFWSNKRPVQLNQLDNHLETLKLVPMNLQERLAFIMERPDSYPAFKQLNELVLEQRKLVLKGL</sequence>
<dbReference type="RefSeq" id="WP_036063205.1">
    <property type="nucleotide sequence ID" value="NZ_CP011102.1"/>
</dbReference>
<reference evidence="3 5" key="3">
    <citation type="submission" date="2020-03" db="EMBL/GenBank/DDBJ databases">
        <title>Soil Listeria distribution.</title>
        <authorList>
            <person name="Liao J."/>
            <person name="Wiedmann M."/>
        </authorList>
    </citation>
    <scope>NUCLEOTIDE SEQUENCE [LARGE SCALE GENOMIC DNA]</scope>
    <source>
        <strain evidence="3 5">FSL L7-1523</strain>
    </source>
</reference>
<evidence type="ECO:0000313" key="4">
    <source>
        <dbReference type="Proteomes" id="UP000223060"/>
    </source>
</evidence>
<dbReference type="KEGG" id="lwi:UE46_07040"/>
<organism evidence="2 4">
    <name type="scientific">Listeria weihenstephanensis</name>
    <dbReference type="NCBI Taxonomy" id="1006155"/>
    <lineage>
        <taxon>Bacteria</taxon>
        <taxon>Bacillati</taxon>
        <taxon>Bacillota</taxon>
        <taxon>Bacilli</taxon>
        <taxon>Bacillales</taxon>
        <taxon>Listeriaceae</taxon>
        <taxon>Listeria</taxon>
    </lineage>
</organism>
<evidence type="ECO:0000313" key="3">
    <source>
        <dbReference type="EMBL" id="MBC1501949.1"/>
    </source>
</evidence>
<dbReference type="EMBL" id="JAARRL010000034">
    <property type="protein sequence ID" value="MBC1501949.1"/>
    <property type="molecule type" value="Genomic_DNA"/>
</dbReference>
<accession>A0A1S7FTM9</accession>
<reference evidence="2" key="1">
    <citation type="submission" date="2015-03" db="EMBL/GenBank/DDBJ databases">
        <authorList>
            <person name="Murphy D."/>
        </authorList>
    </citation>
    <scope>NUCLEOTIDE SEQUENCE [LARGE SCALE GENOMIC DNA]</scope>
    <source>
        <strain evidence="2">WS 4560</strain>
    </source>
</reference>
<evidence type="ECO:0000313" key="5">
    <source>
        <dbReference type="Proteomes" id="UP000564536"/>
    </source>
</evidence>
<keyword evidence="4" id="KW-1185">Reference proteome</keyword>
<dbReference type="Pfam" id="PF21747">
    <property type="entry name" value="YpoC"/>
    <property type="match status" value="1"/>
</dbReference>
<protein>
    <recommendedName>
        <fullName evidence="1">YpoC-like domain-containing protein</fullName>
    </recommendedName>
</protein>
<dbReference type="InterPro" id="IPR048427">
    <property type="entry name" value="YpoC"/>
</dbReference>
<dbReference type="Proteomes" id="UP000564536">
    <property type="component" value="Unassembled WGS sequence"/>
</dbReference>
<reference evidence="4" key="2">
    <citation type="submission" date="2015-03" db="EMBL/GenBank/DDBJ databases">
        <authorList>
            <person name="Ferrari E."/>
            <person name="Walter M.C."/>
            <person name="Huptas C."/>
            <person name="Scherer S."/>
            <person name="Mueller-Herbst S."/>
        </authorList>
    </citation>
    <scope>NUCLEOTIDE SEQUENCE [LARGE SCALE GENOMIC DNA]</scope>
    <source>
        <strain evidence="4">LWP01</strain>
    </source>
</reference>
<feature type="domain" description="YpoC-like" evidence="1">
    <location>
        <begin position="59"/>
        <end position="161"/>
    </location>
</feature>
<evidence type="ECO:0000313" key="2">
    <source>
        <dbReference type="EMBL" id="AQY50818.1"/>
    </source>
</evidence>
<name>A0A1S7FTM9_9LIST</name>
<dbReference type="Proteomes" id="UP000223060">
    <property type="component" value="Chromosome"/>
</dbReference>
<dbReference type="EMBL" id="CP011102">
    <property type="protein sequence ID" value="AQY50818.1"/>
    <property type="molecule type" value="Genomic_DNA"/>
</dbReference>
<evidence type="ECO:0000259" key="1">
    <source>
        <dbReference type="Pfam" id="PF21747"/>
    </source>
</evidence>